<evidence type="ECO:0000259" key="8">
    <source>
        <dbReference type="PROSITE" id="PS51349"/>
    </source>
</evidence>
<feature type="binding site" evidence="7">
    <location>
        <position position="267"/>
    </location>
    <ligand>
        <name>FMN</name>
        <dbReference type="ChEBI" id="CHEBI:58210"/>
    </ligand>
</feature>
<feature type="binding site" evidence="7">
    <location>
        <begin position="300"/>
        <end position="304"/>
    </location>
    <ligand>
        <name>FMN</name>
        <dbReference type="ChEBI" id="CHEBI:58210"/>
    </ligand>
</feature>
<feature type="binding site" evidence="7">
    <location>
        <position position="163"/>
    </location>
    <ligand>
        <name>FMN</name>
        <dbReference type="ChEBI" id="CHEBI:58210"/>
    </ligand>
</feature>
<dbReference type="PaxDb" id="2850-Phatr22568"/>
<feature type="binding site" evidence="7">
    <location>
        <position position="172"/>
    </location>
    <ligand>
        <name>glyoxylate</name>
        <dbReference type="ChEBI" id="CHEBI:36655"/>
    </ligand>
</feature>
<dbReference type="FunFam" id="3.20.20.70:FF:000056">
    <property type="entry name" value="hydroxyacid oxidase 2"/>
    <property type="match status" value="1"/>
</dbReference>
<feature type="active site" description="Proton acceptor" evidence="6">
    <location>
        <position position="269"/>
    </location>
</feature>
<dbReference type="RefSeq" id="XP_002183215.1">
    <property type="nucleotide sequence ID" value="XM_002183179.1"/>
</dbReference>
<evidence type="ECO:0000256" key="4">
    <source>
        <dbReference type="ARBA" id="ARBA00023002"/>
    </source>
</evidence>
<dbReference type="InParanoid" id="B7G7W1"/>
<dbReference type="GO" id="GO:0005737">
    <property type="term" value="C:cytoplasm"/>
    <property type="evidence" value="ECO:0007669"/>
    <property type="project" value="UniProtKB-ARBA"/>
</dbReference>
<dbReference type="GO" id="GO:0010181">
    <property type="term" value="F:FMN binding"/>
    <property type="evidence" value="ECO:0007669"/>
    <property type="project" value="InterPro"/>
</dbReference>
<keyword evidence="10" id="KW-1185">Reference proteome</keyword>
<dbReference type="PROSITE" id="PS51349">
    <property type="entry name" value="FMN_HYDROXY_ACID_DH_2"/>
    <property type="match status" value="1"/>
</dbReference>
<feature type="domain" description="FMN hydroxy acid dehydrogenase" evidence="8">
    <location>
        <begin position="5"/>
        <end position="374"/>
    </location>
</feature>
<dbReference type="InterPro" id="IPR000262">
    <property type="entry name" value="FMN-dep_DH"/>
</dbReference>
<feature type="binding site" evidence="7">
    <location>
        <position position="113"/>
    </location>
    <ligand>
        <name>FMN</name>
        <dbReference type="ChEBI" id="CHEBI:58210"/>
    </ligand>
</feature>
<dbReference type="InterPro" id="IPR012133">
    <property type="entry name" value="Alpha-hydoxy_acid_DH_FMN"/>
</dbReference>
<evidence type="ECO:0000256" key="3">
    <source>
        <dbReference type="ARBA" id="ARBA00022643"/>
    </source>
</evidence>
<dbReference type="PIRSF" id="PIRSF000138">
    <property type="entry name" value="Al-hdrx_acd_dh"/>
    <property type="match status" value="1"/>
</dbReference>
<evidence type="ECO:0000313" key="9">
    <source>
        <dbReference type="EMBL" id="EEC45433.1"/>
    </source>
</evidence>
<feature type="binding site" evidence="7">
    <location>
        <position position="269"/>
    </location>
    <ligand>
        <name>glyoxylate</name>
        <dbReference type="ChEBI" id="CHEBI:36655"/>
    </ligand>
</feature>
<dbReference type="AlphaFoldDB" id="B7G7W1"/>
<keyword evidence="2 7" id="KW-0285">Flavoprotein</keyword>
<comment type="similarity">
    <text evidence="5">Belongs to the FMN-dependent alpha-hydroxy acid dehydrogenase family.</text>
</comment>
<dbReference type="GeneID" id="7194878"/>
<dbReference type="PANTHER" id="PTHR10578">
    <property type="entry name" value="S -2-HYDROXY-ACID OXIDASE-RELATED"/>
    <property type="match status" value="1"/>
</dbReference>
<proteinExistence type="inferred from homology"/>
<evidence type="ECO:0000256" key="6">
    <source>
        <dbReference type="PIRSR" id="PIRSR000138-1"/>
    </source>
</evidence>
<dbReference type="OMA" id="RIWFRPK"/>
<name>B7G7W1_PHATC</name>
<dbReference type="Proteomes" id="UP000000759">
    <property type="component" value="Chromosome 18"/>
</dbReference>
<dbReference type="SUPFAM" id="SSF51395">
    <property type="entry name" value="FMN-linked oxidoreductases"/>
    <property type="match status" value="1"/>
</dbReference>
<dbReference type="PROSITE" id="PS00557">
    <property type="entry name" value="FMN_HYDROXY_ACID_DH_1"/>
    <property type="match status" value="1"/>
</dbReference>
<organism evidence="9 10">
    <name type="scientific">Phaeodactylum tricornutum (strain CCAP 1055/1)</name>
    <dbReference type="NCBI Taxonomy" id="556484"/>
    <lineage>
        <taxon>Eukaryota</taxon>
        <taxon>Sar</taxon>
        <taxon>Stramenopiles</taxon>
        <taxon>Ochrophyta</taxon>
        <taxon>Bacillariophyta</taxon>
        <taxon>Bacillariophyceae</taxon>
        <taxon>Bacillariophycidae</taxon>
        <taxon>Naviculales</taxon>
        <taxon>Phaeodactylaceae</taxon>
        <taxon>Phaeodactylum</taxon>
    </lineage>
</organism>
<feature type="binding site" evidence="7">
    <location>
        <begin position="84"/>
        <end position="86"/>
    </location>
    <ligand>
        <name>FMN</name>
        <dbReference type="ChEBI" id="CHEBI:58210"/>
    </ligand>
</feature>
<reference evidence="9 10" key="1">
    <citation type="journal article" date="2008" name="Nature">
        <title>The Phaeodactylum genome reveals the evolutionary history of diatom genomes.</title>
        <authorList>
            <person name="Bowler C."/>
            <person name="Allen A.E."/>
            <person name="Badger J.H."/>
            <person name="Grimwood J."/>
            <person name="Jabbari K."/>
            <person name="Kuo A."/>
            <person name="Maheswari U."/>
            <person name="Martens C."/>
            <person name="Maumus F."/>
            <person name="Otillar R.P."/>
            <person name="Rayko E."/>
            <person name="Salamov A."/>
            <person name="Vandepoele K."/>
            <person name="Beszteri B."/>
            <person name="Gruber A."/>
            <person name="Heijde M."/>
            <person name="Katinka M."/>
            <person name="Mock T."/>
            <person name="Valentin K."/>
            <person name="Verret F."/>
            <person name="Berges J.A."/>
            <person name="Brownlee C."/>
            <person name="Cadoret J.P."/>
            <person name="Chiovitti A."/>
            <person name="Choi C.J."/>
            <person name="Coesel S."/>
            <person name="De Martino A."/>
            <person name="Detter J.C."/>
            <person name="Durkin C."/>
            <person name="Falciatore A."/>
            <person name="Fournet J."/>
            <person name="Haruta M."/>
            <person name="Huysman M.J."/>
            <person name="Jenkins B.D."/>
            <person name="Jiroutova K."/>
            <person name="Jorgensen R.E."/>
            <person name="Joubert Y."/>
            <person name="Kaplan A."/>
            <person name="Kroger N."/>
            <person name="Kroth P.G."/>
            <person name="La Roche J."/>
            <person name="Lindquist E."/>
            <person name="Lommer M."/>
            <person name="Martin-Jezequel V."/>
            <person name="Lopez P.J."/>
            <person name="Lucas S."/>
            <person name="Mangogna M."/>
            <person name="McGinnis K."/>
            <person name="Medlin L.K."/>
            <person name="Montsant A."/>
            <person name="Oudot-Le Secq M.P."/>
            <person name="Napoli C."/>
            <person name="Obornik M."/>
            <person name="Parker M.S."/>
            <person name="Petit J.L."/>
            <person name="Porcel B.M."/>
            <person name="Poulsen N."/>
            <person name="Robison M."/>
            <person name="Rychlewski L."/>
            <person name="Rynearson T.A."/>
            <person name="Schmutz J."/>
            <person name="Shapiro H."/>
            <person name="Siaut M."/>
            <person name="Stanley M."/>
            <person name="Sussman M.R."/>
            <person name="Taylor A.R."/>
            <person name="Vardi A."/>
            <person name="von Dassow P."/>
            <person name="Vyverman W."/>
            <person name="Willis A."/>
            <person name="Wyrwicz L.S."/>
            <person name="Rokhsar D.S."/>
            <person name="Weissenbach J."/>
            <person name="Armbrust E.V."/>
            <person name="Green B.R."/>
            <person name="Van de Peer Y."/>
            <person name="Grigoriev I.V."/>
        </authorList>
    </citation>
    <scope>NUCLEOTIDE SEQUENCE [LARGE SCALE GENOMIC DNA]</scope>
    <source>
        <strain evidence="9 10">CCAP 1055/1</strain>
    </source>
</reference>
<keyword evidence="4 9" id="KW-0560">Oxidoreductase</keyword>
<dbReference type="InterPro" id="IPR037396">
    <property type="entry name" value="FMN_HAD"/>
</dbReference>
<evidence type="ECO:0000256" key="2">
    <source>
        <dbReference type="ARBA" id="ARBA00022630"/>
    </source>
</evidence>
<protein>
    <submittedName>
        <fullName evidence="9">Glycolate oxidase</fullName>
        <ecNumber evidence="9">1.1.3.15</ecNumber>
    </submittedName>
</protein>
<dbReference type="eggNOG" id="KOG0538">
    <property type="taxonomic scope" value="Eukaryota"/>
</dbReference>
<evidence type="ECO:0000256" key="7">
    <source>
        <dbReference type="PIRSR" id="PIRSR000138-2"/>
    </source>
</evidence>
<dbReference type="Pfam" id="PF01070">
    <property type="entry name" value="FMN_dh"/>
    <property type="match status" value="1"/>
</dbReference>
<dbReference type="PANTHER" id="PTHR10578:SF107">
    <property type="entry name" value="2-HYDROXYACID OXIDASE 1"/>
    <property type="match status" value="1"/>
</dbReference>
<dbReference type="InterPro" id="IPR008259">
    <property type="entry name" value="FMN_hydac_DH_AS"/>
</dbReference>
<dbReference type="GO" id="GO:0003973">
    <property type="term" value="F:(S)-2-hydroxy-acid oxidase activity"/>
    <property type="evidence" value="ECO:0007669"/>
    <property type="project" value="UniProtKB-EC"/>
</dbReference>
<dbReference type="InterPro" id="IPR013785">
    <property type="entry name" value="Aldolase_TIM"/>
</dbReference>
<evidence type="ECO:0000313" key="10">
    <source>
        <dbReference type="Proteomes" id="UP000000759"/>
    </source>
</evidence>
<feature type="binding site" evidence="7">
    <location>
        <position position="137"/>
    </location>
    <ligand>
        <name>glyoxylate</name>
        <dbReference type="ChEBI" id="CHEBI:36655"/>
    </ligand>
</feature>
<comment type="cofactor">
    <cofactor evidence="1">
        <name>FMN</name>
        <dbReference type="ChEBI" id="CHEBI:58210"/>
    </cofactor>
</comment>
<dbReference type="CDD" id="cd02809">
    <property type="entry name" value="alpha_hydroxyacid_oxid_FMN"/>
    <property type="match status" value="1"/>
</dbReference>
<dbReference type="EMBL" id="CM000620">
    <property type="protein sequence ID" value="EEC45433.1"/>
    <property type="molecule type" value="Genomic_DNA"/>
</dbReference>
<dbReference type="HOGENOM" id="CLU_020639_0_0_1"/>
<gene>
    <name evidence="9" type="primary">GOX</name>
    <name evidence="9" type="ORF">PHATRDRAFT_22568</name>
</gene>
<evidence type="ECO:0000256" key="5">
    <source>
        <dbReference type="ARBA" id="ARBA00024042"/>
    </source>
</evidence>
<dbReference type="EC" id="1.1.3.15" evidence="9"/>
<feature type="binding site" evidence="7">
    <location>
        <position position="31"/>
    </location>
    <ligand>
        <name>glyoxylate</name>
        <dbReference type="ChEBI" id="CHEBI:36655"/>
    </ligand>
</feature>
<dbReference type="Gene3D" id="3.20.20.70">
    <property type="entry name" value="Aldolase class I"/>
    <property type="match status" value="1"/>
</dbReference>
<keyword evidence="3 7" id="KW-0288">FMN</keyword>
<reference evidence="10" key="2">
    <citation type="submission" date="2008-08" db="EMBL/GenBank/DDBJ databases">
        <authorList>
            <consortium name="Diatom Consortium"/>
            <person name="Grigoriev I."/>
            <person name="Grimwood J."/>
            <person name="Kuo A."/>
            <person name="Otillar R.P."/>
            <person name="Salamov A."/>
            <person name="Detter J.C."/>
            <person name="Lindquist E."/>
            <person name="Shapiro H."/>
            <person name="Lucas S."/>
            <person name="Glavina del Rio T."/>
            <person name="Pitluck S."/>
            <person name="Rokhsar D."/>
            <person name="Bowler C."/>
        </authorList>
    </citation>
    <scope>GENOME REANNOTATION</scope>
    <source>
        <strain evidence="10">CCAP 1055/1</strain>
    </source>
</reference>
<accession>B7G7W1</accession>
<sequence>MLEESEKRNLLNVDDYQVLAKTKLPHSLYEYLASGTADATTLRENRDAFARWYLRPRAMRPVGRISTRMVLFGQGLSMPVFCSPAGVHALCHPDGECATARVCQDLGLLFGLSQHATKSIEQVAAAAPQSHRYYQAYILKDRSITARLVQRAIQAGYSGIFLTVDSVRFGYREADARNGFDALPSPHRLANYDEVRQQNLDQTYNAKTHLAWDQNSELLFEQNVSWKDVTWLKEEVCGGLPLIVKGIMTAEDAVLAIEAGADAIMVSNHGGRQLDTCLGSIDVLPEVVMAVGGRVPVLLDGGVRRGTDVVKALALGAAAVGLGKPLFFALACGGESSLKDMLEILQTEIEVAMALCGCETISDIQSSHITRHPGGHFQSRL</sequence>
<dbReference type="KEGG" id="pti:PHATRDRAFT_22568"/>
<dbReference type="STRING" id="556484.B7G7W1"/>
<feature type="binding site" evidence="7">
    <location>
        <position position="135"/>
    </location>
    <ligand>
        <name>FMN</name>
        <dbReference type="ChEBI" id="CHEBI:58210"/>
    </ligand>
</feature>
<feature type="binding site" evidence="7">
    <location>
        <position position="245"/>
    </location>
    <ligand>
        <name>FMN</name>
        <dbReference type="ChEBI" id="CHEBI:58210"/>
    </ligand>
</feature>
<feature type="binding site" evidence="7">
    <location>
        <position position="272"/>
    </location>
    <ligand>
        <name>glyoxylate</name>
        <dbReference type="ChEBI" id="CHEBI:36655"/>
    </ligand>
</feature>
<evidence type="ECO:0000256" key="1">
    <source>
        <dbReference type="ARBA" id="ARBA00001917"/>
    </source>
</evidence>
<dbReference type="OrthoDB" id="25826at2759"/>